<dbReference type="SUPFAM" id="SSF143120">
    <property type="entry name" value="YefM-like"/>
    <property type="match status" value="1"/>
</dbReference>
<sequence>MTIAATNIKDARKNLKSLTDDVVDYNEYVIITKPKNRNVVLMSEAEFRSWQETLYILSADENCKALGRSMDQVSSGHIKTWSLKEWRQAINED</sequence>
<dbReference type="Gene3D" id="1.10.1220.170">
    <property type="match status" value="1"/>
</dbReference>
<comment type="similarity">
    <text evidence="1 2">Belongs to the phD/YefM antitoxin family.</text>
</comment>
<dbReference type="Proteomes" id="UP000707477">
    <property type="component" value="Unassembled WGS sequence"/>
</dbReference>
<evidence type="ECO:0000313" key="5">
    <source>
        <dbReference type="Proteomes" id="UP000707477"/>
    </source>
</evidence>
<proteinExistence type="inferred from homology"/>
<dbReference type="RefSeq" id="WP_168849566.1">
    <property type="nucleotide sequence ID" value="NZ_JAAVSD010000015.1"/>
</dbReference>
<dbReference type="InterPro" id="IPR051405">
    <property type="entry name" value="phD/YefM_antitoxin"/>
</dbReference>
<protein>
    <recommendedName>
        <fullName evidence="2">Antitoxin</fullName>
    </recommendedName>
</protein>
<dbReference type="Pfam" id="PF02604">
    <property type="entry name" value="PhdYeFM_antitox"/>
    <property type="match status" value="1"/>
</dbReference>
<dbReference type="EMBL" id="JAAVSD010000015">
    <property type="protein sequence ID" value="NLR29883.1"/>
    <property type="molecule type" value="Genomic_DNA"/>
</dbReference>
<reference evidence="4 5" key="1">
    <citation type="submission" date="2020-03" db="EMBL/GenBank/DDBJ databases">
        <authorList>
            <person name="Zhang Z."/>
            <person name="Guo Z."/>
            <person name="Hou Q."/>
            <person name="Shen X."/>
        </authorList>
    </citation>
    <scope>NUCLEOTIDE SEQUENCE [LARGE SCALE GENOMIC DNA]</scope>
    <source>
        <strain evidence="4 5">HBUAS51329</strain>
    </source>
</reference>
<organism evidence="4 5">
    <name type="scientific">Levilactobacillus tujiorum</name>
    <dbReference type="NCBI Taxonomy" id="2912243"/>
    <lineage>
        <taxon>Bacteria</taxon>
        <taxon>Bacillati</taxon>
        <taxon>Bacillota</taxon>
        <taxon>Bacilli</taxon>
        <taxon>Lactobacillales</taxon>
        <taxon>Lactobacillaceae</taxon>
        <taxon>Levilactobacillus</taxon>
    </lineage>
</organism>
<accession>A0ABX1L5E9</accession>
<comment type="caution">
    <text evidence="4">The sequence shown here is derived from an EMBL/GenBank/DDBJ whole genome shotgun (WGS) entry which is preliminary data.</text>
</comment>
<evidence type="ECO:0000256" key="3">
    <source>
        <dbReference type="SAM" id="Coils"/>
    </source>
</evidence>
<evidence type="ECO:0000256" key="2">
    <source>
        <dbReference type="RuleBase" id="RU362080"/>
    </source>
</evidence>
<keyword evidence="3" id="KW-0175">Coiled coil</keyword>
<evidence type="ECO:0000313" key="4">
    <source>
        <dbReference type="EMBL" id="NLR29883.1"/>
    </source>
</evidence>
<dbReference type="Gene3D" id="3.40.1620.10">
    <property type="entry name" value="YefM-like domain"/>
    <property type="match status" value="1"/>
</dbReference>
<dbReference type="InterPro" id="IPR036165">
    <property type="entry name" value="YefM-like_sf"/>
</dbReference>
<comment type="function">
    <text evidence="2">Antitoxin component of a type II toxin-antitoxin (TA) system.</text>
</comment>
<dbReference type="PANTHER" id="PTHR33713">
    <property type="entry name" value="ANTITOXIN YAFN-RELATED"/>
    <property type="match status" value="1"/>
</dbReference>
<gene>
    <name evidence="4" type="ORF">HEQ44_06755</name>
</gene>
<feature type="coiled-coil region" evidence="3">
    <location>
        <begin position="1"/>
        <end position="28"/>
    </location>
</feature>
<dbReference type="PANTHER" id="PTHR33713:SF6">
    <property type="entry name" value="ANTITOXIN YEFM"/>
    <property type="match status" value="1"/>
</dbReference>
<dbReference type="NCBIfam" id="TIGR01552">
    <property type="entry name" value="phd_fam"/>
    <property type="match status" value="1"/>
</dbReference>
<keyword evidence="5" id="KW-1185">Reference proteome</keyword>
<dbReference type="InterPro" id="IPR006442">
    <property type="entry name" value="Antitoxin_Phd/YefM"/>
</dbReference>
<name>A0ABX1L5E9_9LACO</name>
<evidence type="ECO:0000256" key="1">
    <source>
        <dbReference type="ARBA" id="ARBA00009981"/>
    </source>
</evidence>